<evidence type="ECO:0000313" key="3">
    <source>
        <dbReference type="EMBL" id="CAB9531705.1"/>
    </source>
</evidence>
<evidence type="ECO:0000256" key="1">
    <source>
        <dbReference type="SAM" id="MobiDB-lite"/>
    </source>
</evidence>
<feature type="compositionally biased region" description="Polar residues" evidence="1">
    <location>
        <begin position="61"/>
        <end position="70"/>
    </location>
</feature>
<feature type="compositionally biased region" description="Low complexity" evidence="1">
    <location>
        <begin position="341"/>
        <end position="350"/>
    </location>
</feature>
<protein>
    <submittedName>
        <fullName evidence="3">Uncharacterized protein</fullName>
    </submittedName>
</protein>
<feature type="region of interest" description="Disordered" evidence="1">
    <location>
        <begin position="337"/>
        <end position="367"/>
    </location>
</feature>
<feature type="compositionally biased region" description="Basic and acidic residues" evidence="1">
    <location>
        <begin position="351"/>
        <end position="367"/>
    </location>
</feature>
<feature type="compositionally biased region" description="Pro residues" evidence="1">
    <location>
        <begin position="74"/>
        <end position="112"/>
    </location>
</feature>
<feature type="compositionally biased region" description="Low complexity" evidence="1">
    <location>
        <begin position="1"/>
        <end position="19"/>
    </location>
</feature>
<dbReference type="EMBL" id="CAICTM010003867">
    <property type="protein sequence ID" value="CAB9531705.1"/>
    <property type="molecule type" value="Genomic_DNA"/>
</dbReference>
<keyword evidence="2" id="KW-0812">Transmembrane</keyword>
<feature type="non-terminal residue" evidence="3">
    <location>
        <position position="1"/>
    </location>
</feature>
<gene>
    <name evidence="3" type="ORF">SEMRO_3869_G351590.1</name>
</gene>
<name>A0A9N8F443_9STRA</name>
<keyword evidence="2" id="KW-0472">Membrane</keyword>
<accession>A0A9N8F443</accession>
<keyword evidence="4" id="KW-1185">Reference proteome</keyword>
<feature type="region of interest" description="Disordered" evidence="1">
    <location>
        <begin position="1"/>
        <end position="148"/>
    </location>
</feature>
<evidence type="ECO:0000256" key="2">
    <source>
        <dbReference type="SAM" id="Phobius"/>
    </source>
</evidence>
<keyword evidence="2" id="KW-1133">Transmembrane helix</keyword>
<dbReference type="PANTHER" id="PTHR36489">
    <property type="entry name" value="PROTEIN-COUPLED RECEPTOR GPR1, PUTATIVE-RELATED"/>
    <property type="match status" value="1"/>
</dbReference>
<dbReference type="AlphaFoldDB" id="A0A9N8F443"/>
<reference evidence="3" key="1">
    <citation type="submission" date="2020-06" db="EMBL/GenBank/DDBJ databases">
        <authorList>
            <consortium name="Plant Systems Biology data submission"/>
        </authorList>
    </citation>
    <scope>NUCLEOTIDE SEQUENCE</scope>
    <source>
        <strain evidence="3">D6</strain>
    </source>
</reference>
<proteinExistence type="predicted"/>
<feature type="transmembrane region" description="Helical" evidence="2">
    <location>
        <begin position="383"/>
        <end position="403"/>
    </location>
</feature>
<dbReference type="PANTHER" id="PTHR36489:SF2">
    <property type="entry name" value="APPLE DOMAIN-CONTAINING PROTEIN"/>
    <property type="match status" value="1"/>
</dbReference>
<comment type="caution">
    <text evidence="3">The sequence shown here is derived from an EMBL/GenBank/DDBJ whole genome shotgun (WGS) entry which is preliminary data.</text>
</comment>
<sequence length="409" mass="43989">APSSLPSSAPSVLPSSVPSYTPSESPVTDNPTSSSPTTVEPTTAIPSTMLPTKAPTPEPTNQPTDHPTSAPSNHPTPQPSQQPTNPPTEQPTSPPTEHPTNPPTGEPTPQPTDQPSKQPTDQPSKEPTDQPTPIPTEMPQETRHLKNRNDISTIRGCLHCGNPAIRCINPKKSGLSQGISGFLECTDLSGPCVWEGEEMPSARELTLMLLDDEYYDGVFIVFMLASHQQKPSDESLVHVFCDSDLASTNGFSERSSLSESLILGGGAGNIGNQLLVGPFSKSNLPIEVCFEFTTMQNIDRLRVLNAEDGLDADDLLGRVQNTELCISIVASEYSVDMQPTSSSQDSASEISQEKTTDTSEHGSEGGIDKEVEFDESLESTGGLLIHALVIVCFGLVIWMVHCARKWFQF</sequence>
<feature type="compositionally biased region" description="Polar residues" evidence="1">
    <location>
        <begin position="20"/>
        <end position="30"/>
    </location>
</feature>
<dbReference type="Proteomes" id="UP001153069">
    <property type="component" value="Unassembled WGS sequence"/>
</dbReference>
<feature type="compositionally biased region" description="Polar residues" evidence="1">
    <location>
        <begin position="113"/>
        <end position="122"/>
    </location>
</feature>
<organism evidence="3 4">
    <name type="scientific">Seminavis robusta</name>
    <dbReference type="NCBI Taxonomy" id="568900"/>
    <lineage>
        <taxon>Eukaryota</taxon>
        <taxon>Sar</taxon>
        <taxon>Stramenopiles</taxon>
        <taxon>Ochrophyta</taxon>
        <taxon>Bacillariophyta</taxon>
        <taxon>Bacillariophyceae</taxon>
        <taxon>Bacillariophycidae</taxon>
        <taxon>Naviculales</taxon>
        <taxon>Naviculaceae</taxon>
        <taxon>Seminavis</taxon>
    </lineage>
</organism>
<feature type="compositionally biased region" description="Low complexity" evidence="1">
    <location>
        <begin position="31"/>
        <end position="43"/>
    </location>
</feature>
<evidence type="ECO:0000313" key="4">
    <source>
        <dbReference type="Proteomes" id="UP001153069"/>
    </source>
</evidence>